<protein>
    <submittedName>
        <fullName evidence="1">Uncharacterized protein</fullName>
    </submittedName>
</protein>
<sequence>LPGQLLPAVSLPGQLLPAVSREVLRAGPTVAALRAAAERMRDAVAYLA</sequence>
<dbReference type="EMBL" id="JACKSJ010000267">
    <property type="protein sequence ID" value="MCV7174028.1"/>
    <property type="molecule type" value="Genomic_DNA"/>
</dbReference>
<gene>
    <name evidence="1" type="ORF">H7I41_29335</name>
</gene>
<evidence type="ECO:0000313" key="2">
    <source>
        <dbReference type="Proteomes" id="UP001140293"/>
    </source>
</evidence>
<reference evidence="1" key="2">
    <citation type="journal article" date="2022" name="BMC Genomics">
        <title>Comparative genome analysis of mycobacteria focusing on tRNA and non-coding RNA.</title>
        <authorList>
            <person name="Behra P.R.K."/>
            <person name="Pettersson B.M.F."/>
            <person name="Ramesh M."/>
            <person name="Das S."/>
            <person name="Dasgupta S."/>
            <person name="Kirsebom L.A."/>
        </authorList>
    </citation>
    <scope>NUCLEOTIDE SEQUENCE</scope>
    <source>
        <strain evidence="1">DSM 44615</strain>
    </source>
</reference>
<proteinExistence type="predicted"/>
<keyword evidence="2" id="KW-1185">Reference proteome</keyword>
<comment type="caution">
    <text evidence="1">The sequence shown here is derived from an EMBL/GenBank/DDBJ whole genome shotgun (WGS) entry which is preliminary data.</text>
</comment>
<dbReference type="Proteomes" id="UP001140293">
    <property type="component" value="Unassembled WGS sequence"/>
</dbReference>
<feature type="non-terminal residue" evidence="1">
    <location>
        <position position="1"/>
    </location>
</feature>
<organism evidence="1 2">
    <name type="scientific">[Mycobacterium] manitobense</name>
    <dbReference type="NCBI Taxonomy" id="190147"/>
    <lineage>
        <taxon>Bacteria</taxon>
        <taxon>Bacillati</taxon>
        <taxon>Actinomycetota</taxon>
        <taxon>Actinomycetes</taxon>
        <taxon>Mycobacteriales</taxon>
        <taxon>Mycobacteriaceae</taxon>
        <taxon>Mycolicibacterium</taxon>
    </lineage>
</organism>
<evidence type="ECO:0000313" key="1">
    <source>
        <dbReference type="EMBL" id="MCV7174028.1"/>
    </source>
</evidence>
<dbReference type="AlphaFoldDB" id="A0A9X2YU03"/>
<accession>A0A9X2YU03</accession>
<name>A0A9X2YU03_9MYCO</name>
<reference evidence="1" key="1">
    <citation type="submission" date="2020-07" db="EMBL/GenBank/DDBJ databases">
        <authorList>
            <person name="Pettersson B.M.F."/>
            <person name="Behra P.R.K."/>
            <person name="Ramesh M."/>
            <person name="Das S."/>
            <person name="Dasgupta S."/>
            <person name="Kirsebom L.A."/>
        </authorList>
    </citation>
    <scope>NUCLEOTIDE SEQUENCE</scope>
    <source>
        <strain evidence="1">DSM 44615</strain>
    </source>
</reference>